<evidence type="ECO:0000313" key="2">
    <source>
        <dbReference type="Proteomes" id="UP000296352"/>
    </source>
</evidence>
<organism evidence="1 2">
    <name type="scientific">Corynebacterium endometrii</name>
    <dbReference type="NCBI Taxonomy" id="2488819"/>
    <lineage>
        <taxon>Bacteria</taxon>
        <taxon>Bacillati</taxon>
        <taxon>Actinomycetota</taxon>
        <taxon>Actinomycetes</taxon>
        <taxon>Mycobacteriales</taxon>
        <taxon>Corynebacteriaceae</taxon>
        <taxon>Corynebacterium</taxon>
    </lineage>
</organism>
<gene>
    <name evidence="1" type="ORF">CENDO_00265</name>
</gene>
<dbReference type="Proteomes" id="UP000296352">
    <property type="component" value="Chromosome"/>
</dbReference>
<dbReference type="AlphaFoldDB" id="A0A4P7QDD1"/>
<protein>
    <submittedName>
        <fullName evidence="1">Uncharacterized protein</fullName>
    </submittedName>
</protein>
<sequence length="48" mass="4957">MAYAGLGFVLGCHVALLVTLAMTVNSFSVALAIAVTQGDLYLVSKETP</sequence>
<dbReference type="KEGG" id="cee:CENDO_00265"/>
<keyword evidence="2" id="KW-1185">Reference proteome</keyword>
<proteinExistence type="predicted"/>
<name>A0A4P7QDD1_9CORY</name>
<evidence type="ECO:0000313" key="1">
    <source>
        <dbReference type="EMBL" id="QCB27363.1"/>
    </source>
</evidence>
<accession>A0A4P7QDD1</accession>
<dbReference type="EMBL" id="CP039247">
    <property type="protein sequence ID" value="QCB27363.1"/>
    <property type="molecule type" value="Genomic_DNA"/>
</dbReference>
<reference evidence="1 2" key="1">
    <citation type="submission" date="2019-04" db="EMBL/GenBank/DDBJ databases">
        <title>Corynebacterium endometrii sp. nov., isolated from the uterus of a cow with endometritis.</title>
        <authorList>
            <person name="Ballas P."/>
            <person name="Ruckert C."/>
            <person name="Wagener K."/>
            <person name="Drillich M."/>
            <person name="Kaempfer P."/>
            <person name="Busse H.-J."/>
            <person name="Ehling-Schulz M."/>
        </authorList>
    </citation>
    <scope>NUCLEOTIDE SEQUENCE [LARGE SCALE GENOMIC DNA]</scope>
    <source>
        <strain evidence="1 2">LMM-1653</strain>
    </source>
</reference>